<dbReference type="SMART" id="SM00582">
    <property type="entry name" value="RPR"/>
    <property type="match status" value="1"/>
</dbReference>
<dbReference type="GO" id="GO:0003676">
    <property type="term" value="F:nucleic acid binding"/>
    <property type="evidence" value="ECO:0007669"/>
    <property type="project" value="InterPro"/>
</dbReference>
<dbReference type="GeneID" id="83217625"/>
<dbReference type="SUPFAM" id="SSF57756">
    <property type="entry name" value="Retrovirus zinc finger-like domains"/>
    <property type="match status" value="1"/>
</dbReference>
<dbReference type="EMBL" id="JARTCD010000066">
    <property type="protein sequence ID" value="KAJ8654145.1"/>
    <property type="molecule type" value="Genomic_DNA"/>
</dbReference>
<dbReference type="PROSITE" id="PS50158">
    <property type="entry name" value="ZF_CCHC"/>
    <property type="match status" value="1"/>
</dbReference>
<keyword evidence="1" id="KW-0479">Metal-binding</keyword>
<dbReference type="InterPro" id="IPR008942">
    <property type="entry name" value="ENTH_VHS"/>
</dbReference>
<comment type="caution">
    <text evidence="5">The sequence shown here is derived from an EMBL/GenBank/DDBJ whole genome shotgun (WGS) entry which is preliminary data.</text>
</comment>
<dbReference type="InterPro" id="IPR001878">
    <property type="entry name" value="Znf_CCHC"/>
</dbReference>
<feature type="compositionally biased region" description="Basic residues" evidence="2">
    <location>
        <begin position="466"/>
        <end position="477"/>
    </location>
</feature>
<dbReference type="Pfam" id="PF04818">
    <property type="entry name" value="CID"/>
    <property type="match status" value="1"/>
</dbReference>
<name>A0AAD7UVQ6_9FUNG</name>
<dbReference type="InterPro" id="IPR036875">
    <property type="entry name" value="Znf_CCHC_sf"/>
</dbReference>
<feature type="domain" description="CCHC-type" evidence="3">
    <location>
        <begin position="576"/>
        <end position="591"/>
    </location>
</feature>
<sequence>MDPYDYGRPPPPPQSHYIPATGMRPMVPRPSPPPPPSLASTAAHSYDRSFMVAASYDHLVRVLQDMDYEGNPGEQFQSILNALMAECSRANIEAGKTWIFDHCRQPIHMEAISDYCVALSYSKDSFFERLHLVYLMNDVLYHSERRQAAWMKDAMIPRLANLLGHAYHAPGATEDMRAKVNKVLAIWEDKRFLDAGVVNHIRKAVQFGPPPPPLPPPSSSQSMQSVPPMRPSSFVGGAPHPHPTATATMGYQGYPPHPFPGYGVPPPFYAGRPMQPRPPLPTQGPSPSSTPQPYPAHMAARQQPPPPPPNTAHIKSSPSSTTHKGEAMPSIPNKPYHELPAGLMVDALKLDAAPYCPLEPSDIRPISNASATSKDLSKAVEQFYEGLDLKDSTGNFEEGVESKLDRSGWEPGYLDAFYEQREKLQHDQRYKKRRNSSEGRSRRRSRSRDHHHRHSRSPSRGGDYYRRRKRSYSRSRSRSYSSRSRSRSRSRSWSPPPSHRRPRSRSPSPYRGRSRSRFGGYGSPQQQRPPPSSSSSSKNDDRHQAAFGQTPNDPYDAYRRSNSYNYNRDHRSTAVCFNCSKPGHLARDCPERGGRYHHG</sequence>
<feature type="compositionally biased region" description="Pro residues" evidence="2">
    <location>
        <begin position="27"/>
        <end position="37"/>
    </location>
</feature>
<keyword evidence="6" id="KW-1185">Reference proteome</keyword>
<feature type="compositionally biased region" description="Low complexity" evidence="2">
    <location>
        <begin position="219"/>
        <end position="233"/>
    </location>
</feature>
<dbReference type="GO" id="GO:0006874">
    <property type="term" value="P:intracellular calcium ion homeostasis"/>
    <property type="evidence" value="ECO:0007669"/>
    <property type="project" value="TreeGrafter"/>
</dbReference>
<dbReference type="Proteomes" id="UP001234581">
    <property type="component" value="Unassembled WGS sequence"/>
</dbReference>
<organism evidence="5 6">
    <name type="scientific">Lichtheimia ornata</name>
    <dbReference type="NCBI Taxonomy" id="688661"/>
    <lineage>
        <taxon>Eukaryota</taxon>
        <taxon>Fungi</taxon>
        <taxon>Fungi incertae sedis</taxon>
        <taxon>Mucoromycota</taxon>
        <taxon>Mucoromycotina</taxon>
        <taxon>Mucoromycetes</taxon>
        <taxon>Mucorales</taxon>
        <taxon>Lichtheimiaceae</taxon>
        <taxon>Lichtheimia</taxon>
    </lineage>
</organism>
<dbReference type="SMART" id="SM00343">
    <property type="entry name" value="ZnF_C2HC"/>
    <property type="match status" value="1"/>
</dbReference>
<keyword evidence="1" id="KW-0862">Zinc</keyword>
<dbReference type="Pfam" id="PF25127">
    <property type="entry name" value="DUF7819"/>
    <property type="match status" value="1"/>
</dbReference>
<evidence type="ECO:0000313" key="5">
    <source>
        <dbReference type="EMBL" id="KAJ8654145.1"/>
    </source>
</evidence>
<feature type="compositionally biased region" description="Basic residues" evidence="2">
    <location>
        <begin position="441"/>
        <end position="457"/>
    </location>
</feature>
<proteinExistence type="predicted"/>
<feature type="compositionally biased region" description="Pro residues" evidence="2">
    <location>
        <begin position="275"/>
        <end position="294"/>
    </location>
</feature>
<feature type="region of interest" description="Disordered" evidence="2">
    <location>
        <begin position="265"/>
        <end position="335"/>
    </location>
</feature>
<protein>
    <recommendedName>
        <fullName evidence="7">CID domain-containing protein</fullName>
    </recommendedName>
</protein>
<dbReference type="PANTHER" id="PTHR12323:SF0">
    <property type="entry name" value="CALCIUM HOMEOSTASIS ENDOPLASMIC RETICULUM PROTEIN"/>
    <property type="match status" value="1"/>
</dbReference>
<feature type="region of interest" description="Disordered" evidence="2">
    <location>
        <begin position="206"/>
        <end position="249"/>
    </location>
</feature>
<dbReference type="InterPro" id="IPR006569">
    <property type="entry name" value="CID_dom"/>
</dbReference>
<keyword evidence="1" id="KW-0863">Zinc-finger</keyword>
<dbReference type="GO" id="GO:0008270">
    <property type="term" value="F:zinc ion binding"/>
    <property type="evidence" value="ECO:0007669"/>
    <property type="project" value="UniProtKB-KW"/>
</dbReference>
<feature type="region of interest" description="Disordered" evidence="2">
    <location>
        <begin position="423"/>
        <end position="564"/>
    </location>
</feature>
<evidence type="ECO:0000256" key="2">
    <source>
        <dbReference type="SAM" id="MobiDB-lite"/>
    </source>
</evidence>
<dbReference type="PROSITE" id="PS51391">
    <property type="entry name" value="CID"/>
    <property type="match status" value="1"/>
</dbReference>
<dbReference type="Pfam" id="PF00098">
    <property type="entry name" value="zf-CCHC"/>
    <property type="match status" value="1"/>
</dbReference>
<evidence type="ECO:0000313" key="6">
    <source>
        <dbReference type="Proteomes" id="UP001234581"/>
    </source>
</evidence>
<dbReference type="GO" id="GO:0048471">
    <property type="term" value="C:perinuclear region of cytoplasm"/>
    <property type="evidence" value="ECO:0007669"/>
    <property type="project" value="TreeGrafter"/>
</dbReference>
<feature type="domain" description="CID" evidence="4">
    <location>
        <begin position="68"/>
        <end position="209"/>
    </location>
</feature>
<dbReference type="PANTHER" id="PTHR12323">
    <property type="entry name" value="SR-RELATED CTD ASSOCIATED FACTOR 6"/>
    <property type="match status" value="1"/>
</dbReference>
<reference evidence="5 6" key="1">
    <citation type="submission" date="2023-03" db="EMBL/GenBank/DDBJ databases">
        <title>Genome sequence of Lichtheimia ornata CBS 291.66.</title>
        <authorList>
            <person name="Mohabir J.T."/>
            <person name="Shea T.P."/>
            <person name="Kurbessoian T."/>
            <person name="Berby B."/>
            <person name="Fontaine J."/>
            <person name="Livny J."/>
            <person name="Gnirke A."/>
            <person name="Stajich J.E."/>
            <person name="Cuomo C.A."/>
        </authorList>
    </citation>
    <scope>NUCLEOTIDE SEQUENCE [LARGE SCALE GENOMIC DNA]</scope>
    <source>
        <strain evidence="5">CBS 291.66</strain>
    </source>
</reference>
<evidence type="ECO:0008006" key="7">
    <source>
        <dbReference type="Google" id="ProtNLM"/>
    </source>
</evidence>
<feature type="region of interest" description="Disordered" evidence="2">
    <location>
        <begin position="1"/>
        <end position="41"/>
    </location>
</feature>
<dbReference type="Gene3D" id="4.10.60.10">
    <property type="entry name" value="Zinc finger, CCHC-type"/>
    <property type="match status" value="1"/>
</dbReference>
<dbReference type="RefSeq" id="XP_058339059.1">
    <property type="nucleotide sequence ID" value="XM_058490203.1"/>
</dbReference>
<feature type="compositionally biased region" description="Pro residues" evidence="2">
    <location>
        <begin position="208"/>
        <end position="218"/>
    </location>
</feature>
<evidence type="ECO:0000256" key="1">
    <source>
        <dbReference type="PROSITE-ProRule" id="PRU00047"/>
    </source>
</evidence>
<accession>A0AAD7UVQ6</accession>
<dbReference type="InterPro" id="IPR056721">
    <property type="entry name" value="DUF7819"/>
</dbReference>
<evidence type="ECO:0000259" key="3">
    <source>
        <dbReference type="PROSITE" id="PS50158"/>
    </source>
</evidence>
<dbReference type="Gene3D" id="1.25.40.90">
    <property type="match status" value="1"/>
</dbReference>
<feature type="compositionally biased region" description="Polar residues" evidence="2">
    <location>
        <begin position="313"/>
        <end position="322"/>
    </location>
</feature>
<dbReference type="AlphaFoldDB" id="A0AAD7UVQ6"/>
<evidence type="ECO:0000259" key="4">
    <source>
        <dbReference type="PROSITE" id="PS51391"/>
    </source>
</evidence>
<gene>
    <name evidence="5" type="ORF">O0I10_010221</name>
</gene>